<organism evidence="3 4">
    <name type="scientific">Diploscapter pachys</name>
    <dbReference type="NCBI Taxonomy" id="2018661"/>
    <lineage>
        <taxon>Eukaryota</taxon>
        <taxon>Metazoa</taxon>
        <taxon>Ecdysozoa</taxon>
        <taxon>Nematoda</taxon>
        <taxon>Chromadorea</taxon>
        <taxon>Rhabditida</taxon>
        <taxon>Rhabditina</taxon>
        <taxon>Rhabditomorpha</taxon>
        <taxon>Rhabditoidea</taxon>
        <taxon>Rhabditidae</taxon>
        <taxon>Diploscapter</taxon>
    </lineage>
</organism>
<dbReference type="PANTHER" id="PTHR45632:SF3">
    <property type="entry name" value="KELCH-LIKE PROTEIN 32"/>
    <property type="match status" value="1"/>
</dbReference>
<evidence type="ECO:0000256" key="1">
    <source>
        <dbReference type="ARBA" id="ARBA00022441"/>
    </source>
</evidence>
<dbReference type="InterPro" id="IPR006652">
    <property type="entry name" value="Kelch_1"/>
</dbReference>
<evidence type="ECO:0000313" key="4">
    <source>
        <dbReference type="Proteomes" id="UP000218231"/>
    </source>
</evidence>
<evidence type="ECO:0000256" key="2">
    <source>
        <dbReference type="ARBA" id="ARBA00022737"/>
    </source>
</evidence>
<proteinExistence type="predicted"/>
<dbReference type="STRING" id="2018661.A0A2A2JFW6"/>
<accession>A0A2A2JFW6</accession>
<dbReference type="AlphaFoldDB" id="A0A2A2JFW6"/>
<sequence>MLRELLDYDRLDVRSEEDVLFLIDKWIGLCGLIGMDDSSNEYPLQKSTDPLSSLREITLSSNPRRKRRDILLAFSGWNNGPETTIEYWDESNTSWRELKPVQFPEVLQYYGVVVLEEEVYVIGGALETEIVSAAKKFGREGRWKAVCPMNEKRAYITNACVELDGFIYVCGGGDGRVATQQREASRLTSCERYNPKTNLWVNIADMRFGRSDAAAATGNGRLFVSGGFDGRDSLNSVAMYLPSANSWTEVTVLPYRVTAHAMLHNGSSLIVLGGVTGGDRTPRSVENKVLVWNQTMWRWENLPCMCYARYSLTYSANLCYLYRSTFSACFYNGEMIACGGQESSSDTIEKFDGVRWQPMGVSSTKHESAKIIVMKVCLLSTRVIHVFVCRIGVTRPNCWSASCPTQPSLCLSLIRKCSTSLRESADRLLPSFLHTFILRSSVPSSFNLSSCQLTSIP</sequence>
<evidence type="ECO:0000313" key="3">
    <source>
        <dbReference type="EMBL" id="PAV60514.1"/>
    </source>
</evidence>
<reference evidence="3 4" key="1">
    <citation type="journal article" date="2017" name="Curr. Biol.">
        <title>Genome architecture and evolution of a unichromosomal asexual nematode.</title>
        <authorList>
            <person name="Fradin H."/>
            <person name="Zegar C."/>
            <person name="Gutwein M."/>
            <person name="Lucas J."/>
            <person name="Kovtun M."/>
            <person name="Corcoran D."/>
            <person name="Baugh L.R."/>
            <person name="Kiontke K."/>
            <person name="Gunsalus K."/>
            <person name="Fitch D.H."/>
            <person name="Piano F."/>
        </authorList>
    </citation>
    <scope>NUCLEOTIDE SEQUENCE [LARGE SCALE GENOMIC DNA]</scope>
    <source>
        <strain evidence="3">PF1309</strain>
    </source>
</reference>
<evidence type="ECO:0008006" key="5">
    <source>
        <dbReference type="Google" id="ProtNLM"/>
    </source>
</evidence>
<dbReference type="SUPFAM" id="SSF117281">
    <property type="entry name" value="Kelch motif"/>
    <property type="match status" value="1"/>
</dbReference>
<keyword evidence="1" id="KW-0880">Kelch repeat</keyword>
<gene>
    <name evidence="3" type="ORF">WR25_25525</name>
</gene>
<dbReference type="OrthoDB" id="5775046at2759"/>
<dbReference type="PANTHER" id="PTHR45632">
    <property type="entry name" value="LD33804P"/>
    <property type="match status" value="1"/>
</dbReference>
<name>A0A2A2JFW6_9BILA</name>
<keyword evidence="4" id="KW-1185">Reference proteome</keyword>
<dbReference type="InterPro" id="IPR015915">
    <property type="entry name" value="Kelch-typ_b-propeller"/>
</dbReference>
<dbReference type="Proteomes" id="UP000218231">
    <property type="component" value="Unassembled WGS sequence"/>
</dbReference>
<dbReference type="SMART" id="SM00612">
    <property type="entry name" value="Kelch"/>
    <property type="match status" value="4"/>
</dbReference>
<dbReference type="Pfam" id="PF01344">
    <property type="entry name" value="Kelch_1"/>
    <property type="match status" value="2"/>
</dbReference>
<comment type="caution">
    <text evidence="3">The sequence shown here is derived from an EMBL/GenBank/DDBJ whole genome shotgun (WGS) entry which is preliminary data.</text>
</comment>
<dbReference type="EMBL" id="LIAE01010465">
    <property type="protein sequence ID" value="PAV60514.1"/>
    <property type="molecule type" value="Genomic_DNA"/>
</dbReference>
<dbReference type="Gene3D" id="2.120.10.80">
    <property type="entry name" value="Kelch-type beta propeller"/>
    <property type="match status" value="1"/>
</dbReference>
<protein>
    <recommendedName>
        <fullName evidence="5">BACK domain-containing protein</fullName>
    </recommendedName>
</protein>
<keyword evidence="2" id="KW-0677">Repeat</keyword>